<dbReference type="PANTHER" id="PTHR35525:SF3">
    <property type="entry name" value="BLL6575 PROTEIN"/>
    <property type="match status" value="1"/>
</dbReference>
<dbReference type="AlphaFoldDB" id="A0A2J0U8Z4"/>
<accession>A0A2J0U8Z4</accession>
<dbReference type="OrthoDB" id="9808437at2"/>
<name>A0A2J0U8Z4_STEMA</name>
<dbReference type="Pfam" id="PF07336">
    <property type="entry name" value="ABATE"/>
    <property type="match status" value="1"/>
</dbReference>
<evidence type="ECO:0000259" key="1">
    <source>
        <dbReference type="Pfam" id="PF11706"/>
    </source>
</evidence>
<proteinExistence type="predicted"/>
<sequence length="190" mass="20051">MDSGHPHAFIAGTPALDFVDTYGSRAGAGRERLPDPAALAAWLTEAGLWAANAPGTVSPAQLLAAHSLREAIHRCALSAIVGTPYAGDDLAQLNEAAQHPPPRPCFRDNQLVHLSASPVEAALSSLAEDALVLLASPRRARIRQCPGCAMVFEDTSRPGSRQWCSSSKGCGNRAKVRAHRARRTQDTTAG</sequence>
<protein>
    <recommendedName>
        <fullName evidence="1">Zinc finger CGNR domain-containing protein</fullName>
    </recommendedName>
</protein>
<reference evidence="2 3" key="1">
    <citation type="journal article" date="2017" name="Front. Microbiol.">
        <title>Double-Face Meets the Bacterial World: The Opportunistic Pathogen Stenotrophomonas maltophilia.</title>
        <authorList>
            <person name="Lira F."/>
            <person name="Berg G."/>
            <person name="Martinez J.L."/>
        </authorList>
    </citation>
    <scope>NUCLEOTIDE SEQUENCE [LARGE SCALE GENOMIC DNA]</scope>
    <source>
        <strain evidence="2 3">EA1</strain>
    </source>
</reference>
<dbReference type="Pfam" id="PF11706">
    <property type="entry name" value="zf-CGNR"/>
    <property type="match status" value="1"/>
</dbReference>
<evidence type="ECO:0000313" key="3">
    <source>
        <dbReference type="Proteomes" id="UP000230167"/>
    </source>
</evidence>
<dbReference type="EMBL" id="NEQV01000005">
    <property type="protein sequence ID" value="PJL25797.1"/>
    <property type="molecule type" value="Genomic_DNA"/>
</dbReference>
<dbReference type="RefSeq" id="WP_100441381.1">
    <property type="nucleotide sequence ID" value="NZ_CBCPIZ010000018.1"/>
</dbReference>
<evidence type="ECO:0000313" key="2">
    <source>
        <dbReference type="EMBL" id="PJL25797.1"/>
    </source>
</evidence>
<dbReference type="Gene3D" id="1.10.3300.10">
    <property type="entry name" value="Jann2411-like domain"/>
    <property type="match status" value="1"/>
</dbReference>
<dbReference type="Proteomes" id="UP000230167">
    <property type="component" value="Unassembled WGS sequence"/>
</dbReference>
<dbReference type="PANTHER" id="PTHR35525">
    <property type="entry name" value="BLL6575 PROTEIN"/>
    <property type="match status" value="1"/>
</dbReference>
<dbReference type="InterPro" id="IPR023286">
    <property type="entry name" value="ABATE_dom_sf"/>
</dbReference>
<feature type="domain" description="Zinc finger CGNR" evidence="1">
    <location>
        <begin position="141"/>
        <end position="183"/>
    </location>
</feature>
<dbReference type="SUPFAM" id="SSF160904">
    <property type="entry name" value="Jann2411-like"/>
    <property type="match status" value="1"/>
</dbReference>
<comment type="caution">
    <text evidence="2">The sequence shown here is derived from an EMBL/GenBank/DDBJ whole genome shotgun (WGS) entry which is preliminary data.</text>
</comment>
<dbReference type="InterPro" id="IPR010852">
    <property type="entry name" value="ABATE"/>
</dbReference>
<gene>
    <name evidence="2" type="ORF">B9Y64_14795</name>
</gene>
<organism evidence="2 3">
    <name type="scientific">Stenotrophomonas maltophilia</name>
    <name type="common">Pseudomonas maltophilia</name>
    <name type="synonym">Xanthomonas maltophilia</name>
    <dbReference type="NCBI Taxonomy" id="40324"/>
    <lineage>
        <taxon>Bacteria</taxon>
        <taxon>Pseudomonadati</taxon>
        <taxon>Pseudomonadota</taxon>
        <taxon>Gammaproteobacteria</taxon>
        <taxon>Lysobacterales</taxon>
        <taxon>Lysobacteraceae</taxon>
        <taxon>Stenotrophomonas</taxon>
        <taxon>Stenotrophomonas maltophilia group</taxon>
    </lineage>
</organism>
<dbReference type="InterPro" id="IPR021005">
    <property type="entry name" value="Znf_CGNR"/>
</dbReference>